<dbReference type="eggNOG" id="COG0703">
    <property type="taxonomic scope" value="Bacteria"/>
</dbReference>
<evidence type="ECO:0000313" key="2">
    <source>
        <dbReference type="Proteomes" id="UP000017670"/>
    </source>
</evidence>
<dbReference type="Proteomes" id="UP000017670">
    <property type="component" value="Unassembled WGS sequence"/>
</dbReference>
<dbReference type="GeneID" id="29856343"/>
<protein>
    <recommendedName>
        <fullName evidence="3">Shikimate kinase</fullName>
    </recommendedName>
</protein>
<reference evidence="1 2" key="1">
    <citation type="submission" date="2013-02" db="EMBL/GenBank/DDBJ databases">
        <title>The Genome Sequence of Acinetobacter beijerinckii CIP 110307.</title>
        <authorList>
            <consortium name="The Broad Institute Genome Sequencing Platform"/>
            <consortium name="The Broad Institute Genome Sequencing Center for Infectious Disease"/>
            <person name="Cerqueira G."/>
            <person name="Feldgarden M."/>
            <person name="Courvalin P."/>
            <person name="Perichon B."/>
            <person name="Grillot-Courvalin C."/>
            <person name="Clermont D."/>
            <person name="Rocha E."/>
            <person name="Yoon E.-J."/>
            <person name="Nemec A."/>
            <person name="Walker B."/>
            <person name="Young S.K."/>
            <person name="Zeng Q."/>
            <person name="Gargeya S."/>
            <person name="Fitzgerald M."/>
            <person name="Haas B."/>
            <person name="Abouelleil A."/>
            <person name="Alvarado L."/>
            <person name="Arachchi H.M."/>
            <person name="Berlin A.M."/>
            <person name="Chapman S.B."/>
            <person name="Dewar J."/>
            <person name="Goldberg J."/>
            <person name="Griggs A."/>
            <person name="Gujja S."/>
            <person name="Hansen M."/>
            <person name="Howarth C."/>
            <person name="Imamovic A."/>
            <person name="Larimer J."/>
            <person name="McCowan C."/>
            <person name="Murphy C."/>
            <person name="Neiman D."/>
            <person name="Pearson M."/>
            <person name="Priest M."/>
            <person name="Roberts A."/>
            <person name="Saif S."/>
            <person name="Shea T."/>
            <person name="Sisk P."/>
            <person name="Sykes S."/>
            <person name="Wortman J."/>
            <person name="Nusbaum C."/>
            <person name="Birren B."/>
        </authorList>
    </citation>
    <scope>NUCLEOTIDE SEQUENCE [LARGE SCALE GENOMIC DNA]</scope>
    <source>
        <strain evidence="1 2">CIP 110307</strain>
    </source>
</reference>
<sequence length="185" mass="21569">MLIYFIGPGGAGKTTIANLISKKFKFICCDLDYYFMQTEGDISQYIHMNGYRKYALRNIQLFKELQAQFDINKITIIVCSSGFMTYPENLDQNYHELKGEIENHIFTFLVLPSLDLEMCVQTILSRQMNRTYLNPVIESEELKIRARFKIYTGFKCRAVLTDRSPDIVADNFIKIFGDLLLEKKK</sequence>
<dbReference type="RefSeq" id="WP_005059755.1">
    <property type="nucleotide sequence ID" value="NZ_KB849765.1"/>
</dbReference>
<dbReference type="InterPro" id="IPR031322">
    <property type="entry name" value="Shikimate/glucono_kinase"/>
</dbReference>
<evidence type="ECO:0008006" key="3">
    <source>
        <dbReference type="Google" id="ProtNLM"/>
    </source>
</evidence>
<proteinExistence type="predicted"/>
<organism evidence="1 2">
    <name type="scientific">Acinetobacter beijerinckii CIP 110307</name>
    <dbReference type="NCBI Taxonomy" id="1217648"/>
    <lineage>
        <taxon>Bacteria</taxon>
        <taxon>Pseudomonadati</taxon>
        <taxon>Pseudomonadota</taxon>
        <taxon>Gammaproteobacteria</taxon>
        <taxon>Moraxellales</taxon>
        <taxon>Moraxellaceae</taxon>
        <taxon>Acinetobacter</taxon>
    </lineage>
</organism>
<name>N9E9P0_9GAMM</name>
<comment type="caution">
    <text evidence="1">The sequence shown here is derived from an EMBL/GenBank/DDBJ whole genome shotgun (WGS) entry which is preliminary data.</text>
</comment>
<keyword evidence="2" id="KW-1185">Reference proteome</keyword>
<dbReference type="EMBL" id="APQL01000005">
    <property type="protein sequence ID" value="ENW06952.1"/>
    <property type="molecule type" value="Genomic_DNA"/>
</dbReference>
<dbReference type="PATRIC" id="fig|1217648.3.peg.1387"/>
<evidence type="ECO:0000313" key="1">
    <source>
        <dbReference type="EMBL" id="ENW06952.1"/>
    </source>
</evidence>
<gene>
    <name evidence="1" type="ORF">F933_01412</name>
</gene>
<dbReference type="STRING" id="262668.GCA_000931715_01715"/>
<dbReference type="Gene3D" id="3.40.50.300">
    <property type="entry name" value="P-loop containing nucleotide triphosphate hydrolases"/>
    <property type="match status" value="1"/>
</dbReference>
<accession>N9E9P0</accession>
<dbReference type="SUPFAM" id="SSF52540">
    <property type="entry name" value="P-loop containing nucleoside triphosphate hydrolases"/>
    <property type="match status" value="1"/>
</dbReference>
<dbReference type="InterPro" id="IPR027417">
    <property type="entry name" value="P-loop_NTPase"/>
</dbReference>
<dbReference type="AlphaFoldDB" id="N9E9P0"/>
<dbReference type="Pfam" id="PF01202">
    <property type="entry name" value="SKI"/>
    <property type="match status" value="1"/>
</dbReference>
<dbReference type="HOGENOM" id="CLU_109723_0_0_6"/>